<reference evidence="9 11" key="1">
    <citation type="submission" date="2017-12" db="EMBL/GenBank/DDBJ databases">
        <title>Phylogenetic diversity of female urinary microbiome.</title>
        <authorList>
            <person name="Thomas-White K."/>
            <person name="Wolfe A.J."/>
        </authorList>
    </citation>
    <scope>NUCLEOTIDE SEQUENCE [LARGE SCALE GENOMIC DNA]</scope>
    <source>
        <strain evidence="9 11">UMB0004</strain>
    </source>
</reference>
<comment type="caution">
    <text evidence="8">The sequence shown here is derived from an EMBL/GenBank/DDBJ whole genome shotgun (WGS) entry which is preliminary data.</text>
</comment>
<dbReference type="GO" id="GO:0016301">
    <property type="term" value="F:kinase activity"/>
    <property type="evidence" value="ECO:0007669"/>
    <property type="project" value="UniProtKB-KW"/>
</dbReference>
<sequence length="550" mass="60216">MTSKQKFPVSDVTATSGYFSALKATVETAFYGNNVQAVTTIAAAYALAKKAPGVIVTDLPVQHASELGLPEDARVLVANDGQVVGRTAAARRIIGQPGVDTAELTKIAREAVFAGTRKSFLSGHVVVGLSADFAVEAHLMVPETYANNLYTYLLNFQIKTPEATQQYEQSRPLPEDDLYLYADPDWHHPDYPDGLAIFDPLHNAAIILGLRYFGELKKGTLTLAWATAHRNGFVACHGGMKQYQRQDGTFTMAAFGLSGSGKSTITLTSHGDRYPVKVLHDDAFVIDRQTGATTALEPAYFDKTQDYPMSDPNTRYFLTVQNVGVTLDDHGKKTLVTQDIRNGNGRTVKSRYVTPNRVDHLVESVDAIFWIMKDDALPPVVKVEDPSLAAAFGATLATKRSTAENVRADVDREQLVIEPFANPFRSYPLGEDYQDFYDLFQQRGTACYILNTGFFQGQKVKPSDTLDAIAAIVDGTAAFKPFGPLPAMRYLSLPNFAVDFSNSAYRALLRQRLDDRLTFLADKATVADGYDRLPLAATQALEKVAAALVE</sequence>
<protein>
    <recommendedName>
        <fullName evidence="3">phosphoenolpyruvate carboxykinase (ATP)</fullName>
        <ecNumber evidence="3">4.1.1.49</ecNumber>
    </recommendedName>
</protein>
<reference evidence="8 13" key="3">
    <citation type="submission" date="2020-07" db="EMBL/GenBank/DDBJ databases">
        <title>Organ Donor 1.</title>
        <authorList>
            <person name="Marsh A.J."/>
            <person name="Azcarate-Peril M.A."/>
        </authorList>
    </citation>
    <scope>NUCLEOTIDE SEQUENCE [LARGE SCALE GENOMIC DNA]</scope>
    <source>
        <strain evidence="8 13">AMC0712</strain>
    </source>
</reference>
<name>A0A508Z1Y9_LACRH</name>
<proteinExistence type="inferred from homology"/>
<evidence type="ECO:0000256" key="5">
    <source>
        <dbReference type="ARBA" id="ARBA00022840"/>
    </source>
</evidence>
<evidence type="ECO:0000313" key="12">
    <source>
        <dbReference type="Proteomes" id="UP000307517"/>
    </source>
</evidence>
<evidence type="ECO:0000256" key="2">
    <source>
        <dbReference type="ARBA" id="ARBA00006052"/>
    </source>
</evidence>
<dbReference type="Pfam" id="PF01293">
    <property type="entry name" value="PEPCK_ATP"/>
    <property type="match status" value="1"/>
</dbReference>
<comment type="catalytic activity">
    <reaction evidence="7">
        <text>oxaloacetate + ATP = phosphoenolpyruvate + ADP + CO2</text>
        <dbReference type="Rhea" id="RHEA:18617"/>
        <dbReference type="ChEBI" id="CHEBI:16452"/>
        <dbReference type="ChEBI" id="CHEBI:16526"/>
        <dbReference type="ChEBI" id="CHEBI:30616"/>
        <dbReference type="ChEBI" id="CHEBI:58702"/>
        <dbReference type="ChEBI" id="CHEBI:456216"/>
        <dbReference type="EC" id="4.1.1.49"/>
    </reaction>
</comment>
<dbReference type="SUPFAM" id="SSF68923">
    <property type="entry name" value="PEP carboxykinase N-terminal domain"/>
    <property type="match status" value="1"/>
</dbReference>
<dbReference type="UniPathway" id="UPA00138"/>
<gene>
    <name evidence="9" type="ORF">CYJ91_00065</name>
    <name evidence="10" type="ORF">E6L36_05450</name>
    <name evidence="8" type="ORF">H0N82_02710</name>
</gene>
<keyword evidence="8" id="KW-0808">Transferase</keyword>
<comment type="pathway">
    <text evidence="1">Carbohydrate biosynthesis; gluconeogenesis.</text>
</comment>
<dbReference type="Proteomes" id="UP000552935">
    <property type="component" value="Unassembled WGS sequence"/>
</dbReference>
<evidence type="ECO:0000313" key="13">
    <source>
        <dbReference type="Proteomes" id="UP000552935"/>
    </source>
</evidence>
<dbReference type="GeneID" id="69832289"/>
<accession>A0A508Z1Y9</accession>
<evidence type="ECO:0000256" key="1">
    <source>
        <dbReference type="ARBA" id="ARBA00004742"/>
    </source>
</evidence>
<evidence type="ECO:0000256" key="6">
    <source>
        <dbReference type="ARBA" id="ARBA00023239"/>
    </source>
</evidence>
<dbReference type="InterPro" id="IPR008210">
    <property type="entry name" value="PEP_carboxykinase_N"/>
</dbReference>
<dbReference type="EMBL" id="SSHM01000001">
    <property type="protein sequence ID" value="THC79891.1"/>
    <property type="molecule type" value="Genomic_DNA"/>
</dbReference>
<reference evidence="10 12" key="2">
    <citation type="submission" date="2019-04" db="EMBL/GenBank/DDBJ databases">
        <title>Genome Announcement to Ensure Probiotic Safety of Lactobacillus rhamnosus UBLR-58.</title>
        <authorList>
            <person name="Sulthana A."/>
            <person name="Lakshmi S.G."/>
            <person name="Madempudi R.S."/>
        </authorList>
    </citation>
    <scope>NUCLEOTIDE SEQUENCE [LARGE SCALE GENOMIC DNA]</scope>
    <source>
        <strain evidence="10 12">UBLR-58</strain>
    </source>
</reference>
<keyword evidence="8" id="KW-0418">Kinase</keyword>
<evidence type="ECO:0000256" key="4">
    <source>
        <dbReference type="ARBA" id="ARBA00022741"/>
    </source>
</evidence>
<keyword evidence="8" id="KW-0670">Pyruvate</keyword>
<dbReference type="GO" id="GO:0005524">
    <property type="term" value="F:ATP binding"/>
    <property type="evidence" value="ECO:0007669"/>
    <property type="project" value="UniProtKB-KW"/>
</dbReference>
<evidence type="ECO:0000256" key="3">
    <source>
        <dbReference type="ARBA" id="ARBA00012363"/>
    </source>
</evidence>
<keyword evidence="6" id="KW-0456">Lyase</keyword>
<dbReference type="RefSeq" id="WP_005689934.1">
    <property type="nucleotide sequence ID" value="NZ_CABFNI010000021.1"/>
</dbReference>
<keyword evidence="4" id="KW-0547">Nucleotide-binding</keyword>
<dbReference type="AlphaFoldDB" id="A0A508Z1Y9"/>
<dbReference type="InterPro" id="IPR013035">
    <property type="entry name" value="PEP_carboxykinase_C"/>
</dbReference>
<evidence type="ECO:0000256" key="7">
    <source>
        <dbReference type="ARBA" id="ARBA00047371"/>
    </source>
</evidence>
<dbReference type="EC" id="4.1.1.49" evidence="3"/>
<dbReference type="Gene3D" id="3.90.228.20">
    <property type="match status" value="1"/>
</dbReference>
<evidence type="ECO:0000313" key="10">
    <source>
        <dbReference type="EMBL" id="THC79891.1"/>
    </source>
</evidence>
<evidence type="ECO:0000313" key="9">
    <source>
        <dbReference type="EMBL" id="PLA58002.1"/>
    </source>
</evidence>
<comment type="similarity">
    <text evidence="2">Belongs to the phosphoenolpyruvate carboxykinase (ATP) family.</text>
</comment>
<keyword evidence="5" id="KW-0067">ATP-binding</keyword>
<evidence type="ECO:0000313" key="8">
    <source>
        <dbReference type="EMBL" id="NZA04051.1"/>
    </source>
</evidence>
<dbReference type="SUPFAM" id="SSF53795">
    <property type="entry name" value="PEP carboxykinase-like"/>
    <property type="match status" value="1"/>
</dbReference>
<organism evidence="8 13">
    <name type="scientific">Lacticaseibacillus rhamnosus</name>
    <name type="common">Lactobacillus rhamnosus</name>
    <dbReference type="NCBI Taxonomy" id="47715"/>
    <lineage>
        <taxon>Bacteria</taxon>
        <taxon>Bacillati</taxon>
        <taxon>Bacillota</taxon>
        <taxon>Bacilli</taxon>
        <taxon>Lactobacillales</taxon>
        <taxon>Lactobacillaceae</taxon>
        <taxon>Lacticaseibacillus</taxon>
    </lineage>
</organism>
<dbReference type="InterPro" id="IPR001272">
    <property type="entry name" value="PEP_carboxykinase_ATP"/>
</dbReference>
<dbReference type="GO" id="GO:0004612">
    <property type="term" value="F:phosphoenolpyruvate carboxykinase (ATP) activity"/>
    <property type="evidence" value="ECO:0007669"/>
    <property type="project" value="UniProtKB-EC"/>
</dbReference>
<dbReference type="EMBL" id="JACCKI010000002">
    <property type="protein sequence ID" value="NZA04051.1"/>
    <property type="molecule type" value="Genomic_DNA"/>
</dbReference>
<dbReference type="EMBL" id="PKJX01000001">
    <property type="protein sequence ID" value="PLA58002.1"/>
    <property type="molecule type" value="Genomic_DNA"/>
</dbReference>
<dbReference type="Proteomes" id="UP000234212">
    <property type="component" value="Unassembled WGS sequence"/>
</dbReference>
<dbReference type="GO" id="GO:0006094">
    <property type="term" value="P:gluconeogenesis"/>
    <property type="evidence" value="ECO:0007669"/>
    <property type="project" value="UniProtKB-UniPathway"/>
</dbReference>
<evidence type="ECO:0000313" key="11">
    <source>
        <dbReference type="Proteomes" id="UP000234212"/>
    </source>
</evidence>
<dbReference type="Proteomes" id="UP000307517">
    <property type="component" value="Unassembled WGS sequence"/>
</dbReference>